<dbReference type="PATRIC" id="fig|512565.3.peg.1772"/>
<dbReference type="PROSITE" id="PS50206">
    <property type="entry name" value="RHODANESE_3"/>
    <property type="match status" value="1"/>
</dbReference>
<feature type="domain" description="Rhodanese" evidence="2">
    <location>
        <begin position="49"/>
        <end position="88"/>
    </location>
</feature>
<feature type="compositionally biased region" description="Basic and acidic residues" evidence="1">
    <location>
        <begin position="103"/>
        <end position="112"/>
    </location>
</feature>
<protein>
    <recommendedName>
        <fullName evidence="2">Rhodanese domain-containing protein</fullName>
    </recommendedName>
</protein>
<evidence type="ECO:0000256" key="1">
    <source>
        <dbReference type="SAM" id="MobiDB-lite"/>
    </source>
</evidence>
<organism evidence="3 4">
    <name type="scientific">Actinoplanes missouriensis (strain ATCC 14538 / DSM 43046 / CBS 188.64 / JCM 3121 / NBRC 102363 / NCIMB 12654 / NRRL B-3342 / UNCC 431)</name>
    <dbReference type="NCBI Taxonomy" id="512565"/>
    <lineage>
        <taxon>Bacteria</taxon>
        <taxon>Bacillati</taxon>
        <taxon>Actinomycetota</taxon>
        <taxon>Actinomycetes</taxon>
        <taxon>Micromonosporales</taxon>
        <taxon>Micromonosporaceae</taxon>
        <taxon>Actinoplanes</taxon>
    </lineage>
</organism>
<reference evidence="3 4" key="1">
    <citation type="submission" date="2012-02" db="EMBL/GenBank/DDBJ databases">
        <title>Complete genome sequence of Actinoplanes missouriensis 431 (= NBRC 102363).</title>
        <authorList>
            <person name="Ohnishi Y."/>
            <person name="Ishikawa J."/>
            <person name="Sekine M."/>
            <person name="Hosoyama A."/>
            <person name="Harada T."/>
            <person name="Narita H."/>
            <person name="Hata T."/>
            <person name="Konno Y."/>
            <person name="Tutikane K."/>
            <person name="Fujita N."/>
            <person name="Horinouchi S."/>
            <person name="Hayakawa M."/>
        </authorList>
    </citation>
    <scope>NUCLEOTIDE SEQUENCE [LARGE SCALE GENOMIC DNA]</scope>
    <source>
        <strain evidence="4">ATCC 14538 / DSM 43046 / CBS 188.64 / JCM 3121 / NBRC 102363 / NCIMB 12654 / NRRL B-3342 / UNCC 431</strain>
    </source>
</reference>
<proteinExistence type="predicted"/>
<evidence type="ECO:0000313" key="4">
    <source>
        <dbReference type="Proteomes" id="UP000007882"/>
    </source>
</evidence>
<evidence type="ECO:0000313" key="3">
    <source>
        <dbReference type="EMBL" id="BAL86980.1"/>
    </source>
</evidence>
<gene>
    <name evidence="3" type="ordered locus">AMIS_17600</name>
</gene>
<dbReference type="InterPro" id="IPR001763">
    <property type="entry name" value="Rhodanese-like_dom"/>
</dbReference>
<name>I0H1U3_ACTM4</name>
<dbReference type="RefSeq" id="WP_014441877.1">
    <property type="nucleotide sequence ID" value="NC_017093.1"/>
</dbReference>
<dbReference type="AlphaFoldDB" id="I0H1U3"/>
<feature type="region of interest" description="Disordered" evidence="1">
    <location>
        <begin position="80"/>
        <end position="149"/>
    </location>
</feature>
<dbReference type="Proteomes" id="UP000007882">
    <property type="component" value="Chromosome"/>
</dbReference>
<sequence length="149" mass="15352">MTGFLVGPSDLRVRATHTPVVILDATVELAKPARDGDHRSAPGLAGWAEGGISATTLGLALRALGREDVAIYDGSLEEWSADPALPLDPGRTLPPGRDLALPVDREPARPPGRDLALPHGGEPALPPGRDLALPHGGEPALPLDLGRAG</sequence>
<accession>I0H1U3</accession>
<dbReference type="STRING" id="512565.AMIS_17600"/>
<evidence type="ECO:0000259" key="2">
    <source>
        <dbReference type="PROSITE" id="PS50206"/>
    </source>
</evidence>
<dbReference type="KEGG" id="ams:AMIS_17600"/>
<dbReference type="EMBL" id="AP012319">
    <property type="protein sequence ID" value="BAL86980.1"/>
    <property type="molecule type" value="Genomic_DNA"/>
</dbReference>
<keyword evidence="4" id="KW-1185">Reference proteome</keyword>
<dbReference type="Gene3D" id="3.40.250.10">
    <property type="entry name" value="Rhodanese-like domain"/>
    <property type="match status" value="1"/>
</dbReference>
<dbReference type="SUPFAM" id="SSF52821">
    <property type="entry name" value="Rhodanese/Cell cycle control phosphatase"/>
    <property type="match status" value="1"/>
</dbReference>
<dbReference type="InterPro" id="IPR036873">
    <property type="entry name" value="Rhodanese-like_dom_sf"/>
</dbReference>
<dbReference type="HOGENOM" id="CLU_1745772_0_0_11"/>